<evidence type="ECO:0000256" key="10">
    <source>
        <dbReference type="RuleBase" id="RU004349"/>
    </source>
</evidence>
<accession>A0A8H9N192</accession>
<feature type="transmembrane region" description="Helical" evidence="9">
    <location>
        <begin position="7"/>
        <end position="24"/>
    </location>
</feature>
<evidence type="ECO:0000256" key="1">
    <source>
        <dbReference type="ARBA" id="ARBA00004141"/>
    </source>
</evidence>
<reference evidence="11" key="2">
    <citation type="submission" date="2019-01" db="EMBL/GenBank/DDBJ databases">
        <authorList>
            <consortium name="NCBI Pathogen Detection Project"/>
        </authorList>
    </citation>
    <scope>NUCLEOTIDE SEQUENCE</scope>
    <source>
        <strain evidence="11">BCW_3452</strain>
    </source>
</reference>
<feature type="transmembrane region" description="Helical" evidence="9">
    <location>
        <begin position="203"/>
        <end position="223"/>
    </location>
</feature>
<keyword evidence="6 9" id="KW-1133">Transmembrane helix</keyword>
<feature type="transmembrane region" description="Helical" evidence="9">
    <location>
        <begin position="299"/>
        <end position="318"/>
    </location>
</feature>
<dbReference type="GO" id="GO:0005886">
    <property type="term" value="C:plasma membrane"/>
    <property type="evidence" value="ECO:0007669"/>
    <property type="project" value="UniProtKB-SubCell"/>
</dbReference>
<evidence type="ECO:0000256" key="6">
    <source>
        <dbReference type="ARBA" id="ARBA00022989"/>
    </source>
</evidence>
<dbReference type="PANTHER" id="PTHR10906">
    <property type="entry name" value="SECY/SEC61-ALPHA FAMILY MEMBER"/>
    <property type="match status" value="1"/>
</dbReference>
<comment type="subcellular location">
    <subcellularLocation>
        <location evidence="9">Cell membrane</location>
        <topology evidence="9">Multi-pass membrane protein</topology>
    </subcellularLocation>
    <subcellularLocation>
        <location evidence="1">Membrane</location>
        <topology evidence="1">Multi-pass membrane protein</topology>
    </subcellularLocation>
</comment>
<feature type="transmembrane region" description="Helical" evidence="9">
    <location>
        <begin position="109"/>
        <end position="126"/>
    </location>
</feature>
<evidence type="ECO:0000256" key="9">
    <source>
        <dbReference type="HAMAP-Rule" id="MF_01465"/>
    </source>
</evidence>
<comment type="function">
    <text evidence="9">The central subunit of the protein translocation channel SecYEG. Consists of two halves formed by TMs 1-5 and 6-10. These two domains form a lateral gate at the front which open onto the bilayer between TMs 2 and 7, and are clamped together by SecE at the back. The channel is closed by both a pore ring composed of hydrophobic SecY resides and a short helix (helix 2A) on the extracellular side of the membrane which forms a plug. The plug probably moves laterally to allow the channel to open. The ring and the pore may move independently.</text>
</comment>
<comment type="caution">
    <text evidence="11">The sequence shown here is derived from an EMBL/GenBank/DDBJ whole genome shotgun (WGS) entry which is preliminary data.</text>
</comment>
<sequence length="420" mass="45763">MTINNQILKTLMLLMGGLLFFRFGSHTPIPYINSAVFEELFKSEAGGVLQFLNLVGGGSLSRMSVFTLGIMPYISAGIMIYIFQLASPKFKELQGSEEGKIKVEQFKRLLTLFIVFSQSMAIARILEGQTINGEYVASLTGVNFYFTTFLALLSGTFIVVWLANTLTYIGVGSGVSLVILFGICASLPVTFTTMTDLLKSGSVSVVELSAIASVMLVALWVVIKVENGIRLVPVLKPTREGVRQSTITFKANPVGIMPPIFSAISLSMPIALLDLFSGFSPVWVSNVKSWLSVGSFPHLIGFLVLTYVFGFVLSGVMLNPKKQAENLSNQGVVVKGYRPGYPTRDYLKRLFDALTLIACTYLVLICSIPELVQMSIGVPVYMSGTSILIIVSVSSDIRSGLRRLVNVSQSGVKKERVLVK</sequence>
<keyword evidence="3 9" id="KW-0813">Transport</keyword>
<protein>
    <recommendedName>
        <fullName evidence="9">Protein translocase subunit SecY</fullName>
    </recommendedName>
</protein>
<dbReference type="Pfam" id="PF00344">
    <property type="entry name" value="SecY"/>
    <property type="match status" value="1"/>
</dbReference>
<dbReference type="HAMAP" id="MF_01465">
    <property type="entry name" value="SecY"/>
    <property type="match status" value="1"/>
</dbReference>
<feature type="transmembrane region" description="Helical" evidence="9">
    <location>
        <begin position="142"/>
        <end position="162"/>
    </location>
</feature>
<keyword evidence="4 9" id="KW-0812">Transmembrane</keyword>
<dbReference type="InterPro" id="IPR023201">
    <property type="entry name" value="SecY_dom_sf"/>
</dbReference>
<evidence type="ECO:0000256" key="4">
    <source>
        <dbReference type="ARBA" id="ARBA00022692"/>
    </source>
</evidence>
<evidence type="ECO:0000256" key="3">
    <source>
        <dbReference type="ARBA" id="ARBA00022448"/>
    </source>
</evidence>
<dbReference type="Proteomes" id="UP000863257">
    <property type="component" value="Unassembled WGS sequence"/>
</dbReference>
<dbReference type="GO" id="GO:0043952">
    <property type="term" value="P:protein transport by the Sec complex"/>
    <property type="evidence" value="ECO:0007669"/>
    <property type="project" value="UniProtKB-UniRule"/>
</dbReference>
<dbReference type="GO" id="GO:0006605">
    <property type="term" value="P:protein targeting"/>
    <property type="evidence" value="ECO:0007669"/>
    <property type="project" value="UniProtKB-UniRule"/>
</dbReference>
<feature type="transmembrane region" description="Helical" evidence="9">
    <location>
        <begin position="169"/>
        <end position="191"/>
    </location>
</feature>
<feature type="transmembrane region" description="Helical" evidence="9">
    <location>
        <begin position="350"/>
        <end position="372"/>
    </location>
</feature>
<keyword evidence="8 9" id="KW-0472">Membrane</keyword>
<comment type="similarity">
    <text evidence="2 9 10">Belongs to the SecY/SEC61-alpha family.</text>
</comment>
<feature type="transmembrane region" description="Helical" evidence="9">
    <location>
        <begin position="260"/>
        <end position="279"/>
    </location>
</feature>
<proteinExistence type="inferred from homology"/>
<dbReference type="EMBL" id="DACRBY010000017">
    <property type="protein sequence ID" value="HAS8540981.1"/>
    <property type="molecule type" value="Genomic_DNA"/>
</dbReference>
<dbReference type="InterPro" id="IPR026593">
    <property type="entry name" value="SecY"/>
</dbReference>
<evidence type="ECO:0000256" key="5">
    <source>
        <dbReference type="ARBA" id="ARBA00022927"/>
    </source>
</evidence>
<organism evidence="11">
    <name type="scientific">Vibrio vulnificus</name>
    <dbReference type="NCBI Taxonomy" id="672"/>
    <lineage>
        <taxon>Bacteria</taxon>
        <taxon>Pseudomonadati</taxon>
        <taxon>Pseudomonadota</taxon>
        <taxon>Gammaproteobacteria</taxon>
        <taxon>Vibrionales</taxon>
        <taxon>Vibrionaceae</taxon>
        <taxon>Vibrio</taxon>
    </lineage>
</organism>
<feature type="transmembrane region" description="Helical" evidence="9">
    <location>
        <begin position="63"/>
        <end position="83"/>
    </location>
</feature>
<dbReference type="PIRSF" id="PIRSF004557">
    <property type="entry name" value="SecY"/>
    <property type="match status" value="1"/>
</dbReference>
<keyword evidence="5 9" id="KW-0653">Protein transport</keyword>
<reference evidence="11" key="1">
    <citation type="journal article" date="2018" name="Genome Biol.">
        <title>SKESA: strategic k-mer extension for scrupulous assemblies.</title>
        <authorList>
            <person name="Souvorov A."/>
            <person name="Agarwala R."/>
            <person name="Lipman D.J."/>
        </authorList>
    </citation>
    <scope>NUCLEOTIDE SEQUENCE</scope>
    <source>
        <strain evidence="11">BCW_3452</strain>
    </source>
</reference>
<evidence type="ECO:0000256" key="8">
    <source>
        <dbReference type="ARBA" id="ARBA00023136"/>
    </source>
</evidence>
<keyword evidence="9" id="KW-1003">Cell membrane</keyword>
<dbReference type="SUPFAM" id="SSF103491">
    <property type="entry name" value="Preprotein translocase SecY subunit"/>
    <property type="match status" value="1"/>
</dbReference>
<dbReference type="Gene3D" id="1.10.3370.10">
    <property type="entry name" value="SecY subunit domain"/>
    <property type="match status" value="1"/>
</dbReference>
<feature type="transmembrane region" description="Helical" evidence="9">
    <location>
        <begin position="378"/>
        <end position="397"/>
    </location>
</feature>
<comment type="subunit">
    <text evidence="9">Component of the Sec protein translocase complex. Heterotrimer consisting of SecY, SecE and SecG subunits. The heterotrimers can form oligomers, although 1 heterotrimer is thought to be able to translocate proteins. Interacts with the ribosome. Interacts with SecDF, and other proteins may be involved. Interacts with SecA.</text>
</comment>
<keyword evidence="7 9" id="KW-0811">Translocation</keyword>
<evidence type="ECO:0000256" key="7">
    <source>
        <dbReference type="ARBA" id="ARBA00023010"/>
    </source>
</evidence>
<dbReference type="InterPro" id="IPR002208">
    <property type="entry name" value="SecY/SEC61-alpha"/>
</dbReference>
<dbReference type="PRINTS" id="PR00303">
    <property type="entry name" value="SECYTRNLCASE"/>
</dbReference>
<name>A0A8H9N192_VIBVL</name>
<gene>
    <name evidence="9" type="primary">secY</name>
    <name evidence="11" type="ORF">I7730_14415</name>
</gene>
<dbReference type="AlphaFoldDB" id="A0A8H9N192"/>
<evidence type="ECO:0000313" key="11">
    <source>
        <dbReference type="EMBL" id="HAS8540981.1"/>
    </source>
</evidence>
<dbReference type="GO" id="GO:0065002">
    <property type="term" value="P:intracellular protein transmembrane transport"/>
    <property type="evidence" value="ECO:0007669"/>
    <property type="project" value="UniProtKB-UniRule"/>
</dbReference>
<evidence type="ECO:0000256" key="2">
    <source>
        <dbReference type="ARBA" id="ARBA00005751"/>
    </source>
</evidence>